<evidence type="ECO:0000256" key="7">
    <source>
        <dbReference type="SAM" id="Phobius"/>
    </source>
</evidence>
<protein>
    <recommendedName>
        <fullName evidence="2">histidine kinase</fullName>
        <ecNumber evidence="2">2.7.13.3</ecNumber>
    </recommendedName>
</protein>
<evidence type="ECO:0000313" key="9">
    <source>
        <dbReference type="EMBL" id="AFZ51599.1"/>
    </source>
</evidence>
<dbReference type="GO" id="GO:0000155">
    <property type="term" value="F:phosphorelay sensor kinase activity"/>
    <property type="evidence" value="ECO:0007669"/>
    <property type="project" value="InterPro"/>
</dbReference>
<evidence type="ECO:0000313" key="10">
    <source>
        <dbReference type="Proteomes" id="UP000010482"/>
    </source>
</evidence>
<dbReference type="Pfam" id="PF00512">
    <property type="entry name" value="HisKA"/>
    <property type="match status" value="1"/>
</dbReference>
<dbReference type="InterPro" id="IPR003594">
    <property type="entry name" value="HATPase_dom"/>
</dbReference>
<dbReference type="PRINTS" id="PR00344">
    <property type="entry name" value="BCTRLSENSOR"/>
</dbReference>
<evidence type="ECO:0000256" key="3">
    <source>
        <dbReference type="ARBA" id="ARBA00022553"/>
    </source>
</evidence>
<dbReference type="STRING" id="13035.Dacsa_3068"/>
<reference evidence="9" key="1">
    <citation type="submission" date="2012-04" db="EMBL/GenBank/DDBJ databases">
        <title>Finished genome of Dactylococcopsis salina PCC 8305.</title>
        <authorList>
            <consortium name="US DOE Joint Genome Institute"/>
            <person name="Gugger M."/>
            <person name="Coursin T."/>
            <person name="Rippka R."/>
            <person name="Tandeau De Marsac N."/>
            <person name="Huntemann M."/>
            <person name="Wei C.-L."/>
            <person name="Han J."/>
            <person name="Detter J.C."/>
            <person name="Han C."/>
            <person name="Tapia R."/>
            <person name="Daligault H."/>
            <person name="Chen A."/>
            <person name="Krypides N."/>
            <person name="Mavromatis K."/>
            <person name="Markowitz V."/>
            <person name="Szeto E."/>
            <person name="Ivanova N."/>
            <person name="Ovchinnikova G."/>
            <person name="Pagani I."/>
            <person name="Pati A."/>
            <person name="Goodwin L."/>
            <person name="Peters L."/>
            <person name="Pitluck S."/>
            <person name="Woyke T."/>
            <person name="Kerfeld C."/>
        </authorList>
    </citation>
    <scope>NUCLEOTIDE SEQUENCE [LARGE SCALE GENOMIC DNA]</scope>
    <source>
        <strain evidence="9">PCC 8305</strain>
    </source>
</reference>
<dbReference type="SMART" id="SM00388">
    <property type="entry name" value="HisKA"/>
    <property type="match status" value="1"/>
</dbReference>
<keyword evidence="10" id="KW-1185">Reference proteome</keyword>
<keyword evidence="4" id="KW-0808">Transferase</keyword>
<dbReference type="OrthoDB" id="417111at2"/>
<dbReference type="Gene3D" id="3.30.565.10">
    <property type="entry name" value="Histidine kinase-like ATPase, C-terminal domain"/>
    <property type="match status" value="1"/>
</dbReference>
<dbReference type="Pfam" id="PF02518">
    <property type="entry name" value="HATPase_c"/>
    <property type="match status" value="1"/>
</dbReference>
<dbReference type="InterPro" id="IPR003661">
    <property type="entry name" value="HisK_dim/P_dom"/>
</dbReference>
<dbReference type="InterPro" id="IPR005467">
    <property type="entry name" value="His_kinase_dom"/>
</dbReference>
<keyword evidence="7" id="KW-1133">Transmembrane helix</keyword>
<proteinExistence type="predicted"/>
<dbReference type="KEGG" id="dsl:Dacsa_3068"/>
<dbReference type="eggNOG" id="COG5002">
    <property type="taxonomic scope" value="Bacteria"/>
</dbReference>
<dbReference type="PATRIC" id="fig|13035.3.peg.3484"/>
<dbReference type="EMBL" id="CP003944">
    <property type="protein sequence ID" value="AFZ51599.1"/>
    <property type="molecule type" value="Genomic_DNA"/>
</dbReference>
<dbReference type="Gene3D" id="1.10.287.130">
    <property type="match status" value="1"/>
</dbReference>
<dbReference type="SUPFAM" id="SSF55874">
    <property type="entry name" value="ATPase domain of HSP90 chaperone/DNA topoisomerase II/histidine kinase"/>
    <property type="match status" value="1"/>
</dbReference>
<keyword evidence="7" id="KW-0812">Transmembrane</keyword>
<dbReference type="SUPFAM" id="SSF47384">
    <property type="entry name" value="Homodimeric domain of signal transducing histidine kinase"/>
    <property type="match status" value="1"/>
</dbReference>
<dbReference type="InterPro" id="IPR004358">
    <property type="entry name" value="Sig_transdc_His_kin-like_C"/>
</dbReference>
<keyword evidence="5 9" id="KW-0418">Kinase</keyword>
<dbReference type="PANTHER" id="PTHR43711">
    <property type="entry name" value="TWO-COMPONENT HISTIDINE KINASE"/>
    <property type="match status" value="1"/>
</dbReference>
<dbReference type="PANTHER" id="PTHR43711:SF1">
    <property type="entry name" value="HISTIDINE KINASE 1"/>
    <property type="match status" value="1"/>
</dbReference>
<comment type="catalytic activity">
    <reaction evidence="1">
        <text>ATP + protein L-histidine = ADP + protein N-phospho-L-histidine.</text>
        <dbReference type="EC" id="2.7.13.3"/>
    </reaction>
</comment>
<evidence type="ECO:0000256" key="5">
    <source>
        <dbReference type="ARBA" id="ARBA00022777"/>
    </source>
</evidence>
<evidence type="ECO:0000256" key="6">
    <source>
        <dbReference type="ARBA" id="ARBA00023012"/>
    </source>
</evidence>
<name>K9YXF0_DACS8</name>
<dbReference type="AlphaFoldDB" id="K9YXF0"/>
<sequence>MAKSWRNLPIRVRGTVILGIPVVCLLTAISAFAWLKASLVEDETWVQHTQTVRLETKRLLKALVDAETGVRGFGLTRRDEFLQPYNKAQIVIPLSLQRLETLVQDNPQQLKQLDQIERLVNRNLALFEQKVTLTSDLKRIGSENQGSTAALYDWLEEGKGTMDRTREALEQFAKTEETLLRQRRKHRDLSRQVTWIVLCIFGAIALLGSVLAIRLFYELERELSQREMNFREANQRLSLVCQQLERFTANASHELRTPLAAVLSNAQVGLMILEDEEESSQEMQKRLDNIINLTKQMSTLVSDLLFLARHEGLLSSKQLKPVELNRLIETLALQWEKTAQHQGLDFSKKCPSVKVKVQGDETLLRSAIENLLSNACRYTNPGGRISLALQLHEEQISIHVTDTGIGIPETGLAHIFECFYRGNHSRQKTQGFGLGLAIAQHIIQAHGGKITVTSEIGQGSTFSIFLPQISNL</sequence>
<dbReference type="FunFam" id="3.30.565.10:FF:000049">
    <property type="entry name" value="Two-component sensor histidine kinase"/>
    <property type="match status" value="1"/>
</dbReference>
<dbReference type="CDD" id="cd00075">
    <property type="entry name" value="HATPase"/>
    <property type="match status" value="1"/>
</dbReference>
<dbReference type="CDD" id="cd00082">
    <property type="entry name" value="HisKA"/>
    <property type="match status" value="1"/>
</dbReference>
<dbReference type="PROSITE" id="PS50109">
    <property type="entry name" value="HIS_KIN"/>
    <property type="match status" value="1"/>
</dbReference>
<dbReference type="Proteomes" id="UP000010482">
    <property type="component" value="Chromosome"/>
</dbReference>
<feature type="transmembrane region" description="Helical" evidence="7">
    <location>
        <begin position="193"/>
        <end position="217"/>
    </location>
</feature>
<dbReference type="SMART" id="SM00387">
    <property type="entry name" value="HATPase_c"/>
    <property type="match status" value="1"/>
</dbReference>
<dbReference type="RefSeq" id="WP_015230578.1">
    <property type="nucleotide sequence ID" value="NC_019780.1"/>
</dbReference>
<feature type="transmembrane region" description="Helical" evidence="7">
    <location>
        <begin position="12"/>
        <end position="35"/>
    </location>
</feature>
<dbReference type="CDD" id="cd19410">
    <property type="entry name" value="HK9-like_sensor"/>
    <property type="match status" value="1"/>
</dbReference>
<gene>
    <name evidence="9" type="ORF">Dacsa_3068</name>
</gene>
<organism evidence="9 10">
    <name type="scientific">Dactylococcopsis salina (strain PCC 8305)</name>
    <name type="common">Myxobactron salinum</name>
    <dbReference type="NCBI Taxonomy" id="13035"/>
    <lineage>
        <taxon>Bacteria</taxon>
        <taxon>Bacillati</taxon>
        <taxon>Cyanobacteriota</taxon>
        <taxon>Cyanophyceae</taxon>
        <taxon>Nodosilineales</taxon>
        <taxon>Cymatolegaceae</taxon>
        <taxon>Dactylococcopsis</taxon>
    </lineage>
</organism>
<dbReference type="InterPro" id="IPR050736">
    <property type="entry name" value="Sensor_HK_Regulatory"/>
</dbReference>
<evidence type="ECO:0000256" key="2">
    <source>
        <dbReference type="ARBA" id="ARBA00012438"/>
    </source>
</evidence>
<keyword evidence="3" id="KW-0597">Phosphoprotein</keyword>
<evidence type="ECO:0000259" key="8">
    <source>
        <dbReference type="PROSITE" id="PS50109"/>
    </source>
</evidence>
<accession>K9YXF0</accession>
<dbReference type="InterPro" id="IPR007891">
    <property type="entry name" value="CHASE3"/>
</dbReference>
<dbReference type="InterPro" id="IPR036890">
    <property type="entry name" value="HATPase_C_sf"/>
</dbReference>
<dbReference type="eggNOG" id="COG5278">
    <property type="taxonomic scope" value="Bacteria"/>
</dbReference>
<dbReference type="Pfam" id="PF05227">
    <property type="entry name" value="CHASE3"/>
    <property type="match status" value="1"/>
</dbReference>
<dbReference type="EC" id="2.7.13.3" evidence="2"/>
<dbReference type="HOGENOM" id="CLU_000445_89_2_3"/>
<keyword evidence="7" id="KW-0472">Membrane</keyword>
<feature type="domain" description="Histidine kinase" evidence="8">
    <location>
        <begin position="250"/>
        <end position="470"/>
    </location>
</feature>
<dbReference type="InterPro" id="IPR036097">
    <property type="entry name" value="HisK_dim/P_sf"/>
</dbReference>
<evidence type="ECO:0000256" key="1">
    <source>
        <dbReference type="ARBA" id="ARBA00000085"/>
    </source>
</evidence>
<evidence type="ECO:0000256" key="4">
    <source>
        <dbReference type="ARBA" id="ARBA00022679"/>
    </source>
</evidence>
<keyword evidence="6" id="KW-0902">Two-component regulatory system</keyword>